<dbReference type="AlphaFoldDB" id="A0A5P6AAC7"/>
<dbReference type="Pfam" id="PF00577">
    <property type="entry name" value="Usher"/>
    <property type="match status" value="1"/>
</dbReference>
<gene>
    <name evidence="1" type="ORF">DMB90_13155</name>
</gene>
<evidence type="ECO:0008006" key="2">
    <source>
        <dbReference type="Google" id="ProtNLM"/>
    </source>
</evidence>
<sequence length="104" mass="11108">MVEESDGQIQSFRVPYTALPGMIRAGAIRYSLAAGTWRGPDGGTSEPALLSGTLEYGFEHFTLNSASVMTENYQMFSSGAAWNIGAIGAFSADGVCPPQRNLER</sequence>
<accession>A0A5P6AAC7</accession>
<dbReference type="PANTHER" id="PTHR30451:SF21">
    <property type="entry name" value="FIMBRIAL USHER DOMAIN-CONTAINING PROTEIN YDET-RELATED"/>
    <property type="match status" value="1"/>
</dbReference>
<dbReference type="EMBL" id="CP029752">
    <property type="protein sequence ID" value="QFG76781.1"/>
    <property type="molecule type" value="Genomic_DNA"/>
</dbReference>
<proteinExistence type="predicted"/>
<dbReference type="GO" id="GO:0015473">
    <property type="term" value="F:fimbrial usher porin activity"/>
    <property type="evidence" value="ECO:0007669"/>
    <property type="project" value="InterPro"/>
</dbReference>
<reference evidence="1" key="1">
    <citation type="submission" date="2018-05" db="EMBL/GenBank/DDBJ databases">
        <title>Bacterial isolates from healthy term breastfed infants carrying antibiotic resistance genes.</title>
        <authorList>
            <person name="Casaburi G."/>
        </authorList>
    </citation>
    <scope>NUCLEOTIDE SEQUENCE [LARGE SCALE GENOMIC DNA]</scope>
    <source>
        <strain evidence="1">7084_4</strain>
    </source>
</reference>
<dbReference type="GO" id="GO:0009279">
    <property type="term" value="C:cell outer membrane"/>
    <property type="evidence" value="ECO:0007669"/>
    <property type="project" value="TreeGrafter"/>
</dbReference>
<dbReference type="PANTHER" id="PTHR30451">
    <property type="entry name" value="OUTER MEMBRANE USHER PROTEIN"/>
    <property type="match status" value="1"/>
</dbReference>
<name>A0A5P6AAC7_RAOPL</name>
<dbReference type="GO" id="GO:0009297">
    <property type="term" value="P:pilus assembly"/>
    <property type="evidence" value="ECO:0007669"/>
    <property type="project" value="InterPro"/>
</dbReference>
<dbReference type="InterPro" id="IPR000015">
    <property type="entry name" value="Fimb_usher"/>
</dbReference>
<protein>
    <recommendedName>
        <fullName evidence="2">Outer membrane usher protein fimD</fullName>
    </recommendedName>
</protein>
<organism evidence="1">
    <name type="scientific">Raoultella planticola</name>
    <name type="common">Klebsiella planticola</name>
    <dbReference type="NCBI Taxonomy" id="575"/>
    <lineage>
        <taxon>Bacteria</taxon>
        <taxon>Pseudomonadati</taxon>
        <taxon>Pseudomonadota</taxon>
        <taxon>Gammaproteobacteria</taxon>
        <taxon>Enterobacterales</taxon>
        <taxon>Enterobacteriaceae</taxon>
        <taxon>Klebsiella/Raoultella group</taxon>
        <taxon>Raoultella</taxon>
    </lineage>
</organism>
<evidence type="ECO:0000313" key="1">
    <source>
        <dbReference type="EMBL" id="QFG76781.1"/>
    </source>
</evidence>